<keyword evidence="1" id="KW-0732">Signal</keyword>
<accession>A0A1H6FBH3</accession>
<dbReference type="GO" id="GO:0016020">
    <property type="term" value="C:membrane"/>
    <property type="evidence" value="ECO:0007669"/>
    <property type="project" value="GOC"/>
</dbReference>
<gene>
    <name evidence="3" type="ORF">MBHS_02543</name>
</gene>
<dbReference type="SUPFAM" id="SSF56219">
    <property type="entry name" value="DNase I-like"/>
    <property type="match status" value="1"/>
</dbReference>
<organism evidence="3 4">
    <name type="scientific">Candidatus Venteria ishoeyi</name>
    <dbReference type="NCBI Taxonomy" id="1899563"/>
    <lineage>
        <taxon>Bacteria</taxon>
        <taxon>Pseudomonadati</taxon>
        <taxon>Pseudomonadota</taxon>
        <taxon>Gammaproteobacteria</taxon>
        <taxon>Thiotrichales</taxon>
        <taxon>Thiotrichaceae</taxon>
        <taxon>Venteria</taxon>
    </lineage>
</organism>
<dbReference type="InterPro" id="IPR005135">
    <property type="entry name" value="Endo/exonuclease/phosphatase"/>
</dbReference>
<evidence type="ECO:0000313" key="3">
    <source>
        <dbReference type="EMBL" id="SEH06679.1"/>
    </source>
</evidence>
<dbReference type="PANTHER" id="PTHR14859">
    <property type="entry name" value="CALCOFLUOR WHITE HYPERSENSITIVE PROTEIN PRECURSOR"/>
    <property type="match status" value="1"/>
</dbReference>
<reference evidence="3 4" key="1">
    <citation type="submission" date="2016-10" db="EMBL/GenBank/DDBJ databases">
        <authorList>
            <person name="de Groot N.N."/>
        </authorList>
    </citation>
    <scope>NUCLEOTIDE SEQUENCE [LARGE SCALE GENOMIC DNA]</scope>
    <source>
        <strain evidence="3">MBHS1</strain>
    </source>
</reference>
<dbReference type="GO" id="GO:0006506">
    <property type="term" value="P:GPI anchor biosynthetic process"/>
    <property type="evidence" value="ECO:0007669"/>
    <property type="project" value="TreeGrafter"/>
</dbReference>
<evidence type="ECO:0000313" key="4">
    <source>
        <dbReference type="Proteomes" id="UP000236724"/>
    </source>
</evidence>
<dbReference type="GO" id="GO:0003824">
    <property type="term" value="F:catalytic activity"/>
    <property type="evidence" value="ECO:0007669"/>
    <property type="project" value="InterPro"/>
</dbReference>
<dbReference type="Pfam" id="PF03372">
    <property type="entry name" value="Exo_endo_phos"/>
    <property type="match status" value="1"/>
</dbReference>
<dbReference type="OrthoDB" id="9793162at2"/>
<sequence>MMPKILKSITISLFFLLALAAWTAYGLTGHDKMQVTQYAMSTDSRQIPPPNSTAMLKVCTLNIAHGRSNGFHQFFQSEKKIQQHLNNIAKLLQRVRPDIVALQEADAESFWSGAFNHVQYLAEKSHMHSSVQGKHVQGMGLQYGTALLSRLPLQEGRSIRFASTPPTPPKGFVIATTHIPGHPQQKIDVVSLHLDFLRARARSQQLETLSQLLQARQNPVIIMGDFNTGWHEQQILKNFAEKLTLHTWQPEQNKEGTFWMSDKRIDWILLSKELEFVNYRVLPDVVSDHRAVVAQVRLHQPT</sequence>
<feature type="chain" id="PRO_5014712161" description="Endonuclease/exonuclease/phosphatase domain-containing protein" evidence="1">
    <location>
        <begin position="21"/>
        <end position="302"/>
    </location>
</feature>
<evidence type="ECO:0000259" key="2">
    <source>
        <dbReference type="Pfam" id="PF03372"/>
    </source>
</evidence>
<dbReference type="EMBL" id="FMSV02000503">
    <property type="protein sequence ID" value="SEH06679.1"/>
    <property type="molecule type" value="Genomic_DNA"/>
</dbReference>
<protein>
    <recommendedName>
        <fullName evidence="2">Endonuclease/exonuclease/phosphatase domain-containing protein</fullName>
    </recommendedName>
</protein>
<dbReference type="InterPro" id="IPR051916">
    <property type="entry name" value="GPI-anchor_lipid_remodeler"/>
</dbReference>
<dbReference type="Gene3D" id="3.60.10.10">
    <property type="entry name" value="Endonuclease/exonuclease/phosphatase"/>
    <property type="match status" value="1"/>
</dbReference>
<dbReference type="AlphaFoldDB" id="A0A1H6FBH3"/>
<keyword evidence="4" id="KW-1185">Reference proteome</keyword>
<evidence type="ECO:0000256" key="1">
    <source>
        <dbReference type="SAM" id="SignalP"/>
    </source>
</evidence>
<feature type="signal peptide" evidence="1">
    <location>
        <begin position="1"/>
        <end position="20"/>
    </location>
</feature>
<dbReference type="InterPro" id="IPR036691">
    <property type="entry name" value="Endo/exonu/phosph_ase_sf"/>
</dbReference>
<dbReference type="PANTHER" id="PTHR14859:SF15">
    <property type="entry name" value="ENDONUCLEASE_EXONUCLEASE_PHOSPHATASE DOMAIN-CONTAINING PROTEIN"/>
    <property type="match status" value="1"/>
</dbReference>
<proteinExistence type="predicted"/>
<dbReference type="Proteomes" id="UP000236724">
    <property type="component" value="Unassembled WGS sequence"/>
</dbReference>
<feature type="domain" description="Endonuclease/exonuclease/phosphatase" evidence="2">
    <location>
        <begin position="60"/>
        <end position="289"/>
    </location>
</feature>
<name>A0A1H6FBH3_9GAMM</name>